<evidence type="ECO:0000313" key="1">
    <source>
        <dbReference type="EMBL" id="GFR10628.1"/>
    </source>
</evidence>
<accession>A0A8X6J585</accession>
<dbReference type="Proteomes" id="UP000887116">
    <property type="component" value="Unassembled WGS sequence"/>
</dbReference>
<organism evidence="1 2">
    <name type="scientific">Trichonephila clavata</name>
    <name type="common">Joro spider</name>
    <name type="synonym">Nephila clavata</name>
    <dbReference type="NCBI Taxonomy" id="2740835"/>
    <lineage>
        <taxon>Eukaryota</taxon>
        <taxon>Metazoa</taxon>
        <taxon>Ecdysozoa</taxon>
        <taxon>Arthropoda</taxon>
        <taxon>Chelicerata</taxon>
        <taxon>Arachnida</taxon>
        <taxon>Araneae</taxon>
        <taxon>Araneomorphae</taxon>
        <taxon>Entelegynae</taxon>
        <taxon>Araneoidea</taxon>
        <taxon>Nephilidae</taxon>
        <taxon>Trichonephila</taxon>
    </lineage>
</organism>
<dbReference type="EMBL" id="BMAO01016712">
    <property type="protein sequence ID" value="GFR10628.1"/>
    <property type="molecule type" value="Genomic_DNA"/>
</dbReference>
<evidence type="ECO:0000313" key="2">
    <source>
        <dbReference type="Proteomes" id="UP000887116"/>
    </source>
</evidence>
<sequence>MMPTLKAPRPYASAAALCSYRRTLKFVTTGKLCNVTTQQTSKHQLPRRRSFETHAAPRVVTATARYRRAPAAAHDTAYGAGMPRQHADNEATDVTRPATLHGYAALAALWQQNDVATAAGLRVCASRW</sequence>
<gene>
    <name evidence="1" type="ORF">TNCT_435601</name>
</gene>
<name>A0A8X6J585_TRICU</name>
<reference evidence="1" key="1">
    <citation type="submission" date="2020-07" db="EMBL/GenBank/DDBJ databases">
        <title>Multicomponent nature underlies the extraordinary mechanical properties of spider dragline silk.</title>
        <authorList>
            <person name="Kono N."/>
            <person name="Nakamura H."/>
            <person name="Mori M."/>
            <person name="Yoshida Y."/>
            <person name="Ohtoshi R."/>
            <person name="Malay A.D."/>
            <person name="Moran D.A.P."/>
            <person name="Tomita M."/>
            <person name="Numata K."/>
            <person name="Arakawa K."/>
        </authorList>
    </citation>
    <scope>NUCLEOTIDE SEQUENCE</scope>
</reference>
<keyword evidence="2" id="KW-1185">Reference proteome</keyword>
<comment type="caution">
    <text evidence="1">The sequence shown here is derived from an EMBL/GenBank/DDBJ whole genome shotgun (WGS) entry which is preliminary data.</text>
</comment>
<proteinExistence type="predicted"/>
<protein>
    <submittedName>
        <fullName evidence="1">Uncharacterized protein</fullName>
    </submittedName>
</protein>
<dbReference type="AlphaFoldDB" id="A0A8X6J585"/>